<evidence type="ECO:0000256" key="9">
    <source>
        <dbReference type="ARBA" id="ARBA00023201"/>
    </source>
</evidence>
<dbReference type="PANTHER" id="PTHR11690">
    <property type="entry name" value="AMILORIDE-SENSITIVE SODIUM CHANNEL-RELATED"/>
    <property type="match status" value="1"/>
</dbReference>
<keyword evidence="5 13" id="KW-1133">Transmembrane helix</keyword>
<evidence type="ECO:0000256" key="10">
    <source>
        <dbReference type="ARBA" id="ARBA00023303"/>
    </source>
</evidence>
<dbReference type="Proteomes" id="UP000215902">
    <property type="component" value="Unassembled WGS sequence"/>
</dbReference>
<dbReference type="Gene3D" id="1.10.287.770">
    <property type="entry name" value="YojJ-like"/>
    <property type="match status" value="1"/>
</dbReference>
<dbReference type="GO" id="GO:0015280">
    <property type="term" value="F:ligand-gated sodium channel activity"/>
    <property type="evidence" value="ECO:0007669"/>
    <property type="project" value="TreeGrafter"/>
</dbReference>
<keyword evidence="9 11" id="KW-0739">Sodium transport</keyword>
<evidence type="ECO:0000256" key="12">
    <source>
        <dbReference type="SAM" id="MobiDB-lite"/>
    </source>
</evidence>
<keyword evidence="6" id="KW-0915">Sodium</keyword>
<keyword evidence="15" id="KW-1185">Reference proteome</keyword>
<keyword evidence="7 11" id="KW-0406">Ion transport</keyword>
<feature type="region of interest" description="Disordered" evidence="12">
    <location>
        <begin position="568"/>
        <end position="589"/>
    </location>
</feature>
<evidence type="ECO:0008006" key="16">
    <source>
        <dbReference type="Google" id="ProtNLM"/>
    </source>
</evidence>
<evidence type="ECO:0000256" key="4">
    <source>
        <dbReference type="ARBA" id="ARBA00022692"/>
    </source>
</evidence>
<dbReference type="OrthoDB" id="6021021at2759"/>
<accession>A0A267FGM4</accession>
<dbReference type="AlphaFoldDB" id="A0A267FGM4"/>
<keyword evidence="10 11" id="KW-0407">Ion channel</keyword>
<keyword evidence="8 13" id="KW-0472">Membrane</keyword>
<sequence length="611" mass="68767">MSIRRRQNRLESCPDRRDIQSSAAGVELRREFIRFCQNTTIRGLPRIVKSDSRRIRTLWLVSVLALFVSCLLCLTFLVNQFLEYDVMHPPRVLKDASSPFPSLTICNMRPLSTPGKDLLSQLGWKNPRQFSRSVEGLTRHLYYSNESTKHIYYSFSGSFGLAAFLESLPKNDSLNLGHRLQDFVLDCRAVIRNGSARNQFFCSPDYGPGRADVSAGTFHAFRHASFLNCFTLDIAESLRNDTTLVEMSVYLDNEWGPDNFECVDCYLQDINTQLSGAILTIHDGDTFPDVNHDAVHLKSGSLTEVKIKNVLNVQKRPPYGRCSADTLKSLDLFARRYKYSEGACRQATIQRDIRDTCGCQAAEYPQIGDPDKVRFCTGLPEFLPANACSDGDSDLAVCRAALERAHRFIKCKQAVISKYFKDVVDSCTLPCSFYSYQTERSTSDWPTKSWQLQLLQSSGFGRLRRRKEMAVYDRAIRLAKAGDEMGAYTLLRNVSLLERNLLSIQLIRPNFDLHKVAEKEVLSLTSFLSQVGGLFSIFIGLTMISVVELIDFCIHCYGVCAMRRGRHRDSGNNTAQSEASGTAAGTDLAGTADDNLLEELPKPVWEKNDGV</sequence>
<evidence type="ECO:0000256" key="8">
    <source>
        <dbReference type="ARBA" id="ARBA00023136"/>
    </source>
</evidence>
<dbReference type="GO" id="GO:0005886">
    <property type="term" value="C:plasma membrane"/>
    <property type="evidence" value="ECO:0007669"/>
    <property type="project" value="TreeGrafter"/>
</dbReference>
<feature type="compositionally biased region" description="Low complexity" evidence="12">
    <location>
        <begin position="579"/>
        <end position="589"/>
    </location>
</feature>
<keyword evidence="2 11" id="KW-0813">Transport</keyword>
<protein>
    <recommendedName>
        <fullName evidence="16">FMRFamide-activated amiloride-sensitive sodium channel</fullName>
    </recommendedName>
</protein>
<evidence type="ECO:0000256" key="3">
    <source>
        <dbReference type="ARBA" id="ARBA00022461"/>
    </source>
</evidence>
<evidence type="ECO:0000256" key="13">
    <source>
        <dbReference type="SAM" id="Phobius"/>
    </source>
</evidence>
<keyword evidence="4 11" id="KW-0812">Transmembrane</keyword>
<dbReference type="InterPro" id="IPR001873">
    <property type="entry name" value="ENaC"/>
</dbReference>
<dbReference type="STRING" id="282301.A0A267FGM4"/>
<name>A0A267FGM4_9PLAT</name>
<organism evidence="14 15">
    <name type="scientific">Macrostomum lignano</name>
    <dbReference type="NCBI Taxonomy" id="282301"/>
    <lineage>
        <taxon>Eukaryota</taxon>
        <taxon>Metazoa</taxon>
        <taxon>Spiralia</taxon>
        <taxon>Lophotrochozoa</taxon>
        <taxon>Platyhelminthes</taxon>
        <taxon>Rhabditophora</taxon>
        <taxon>Macrostomorpha</taxon>
        <taxon>Macrostomida</taxon>
        <taxon>Macrostomidae</taxon>
        <taxon>Macrostomum</taxon>
    </lineage>
</organism>
<dbReference type="PRINTS" id="PR01078">
    <property type="entry name" value="AMINACHANNEL"/>
</dbReference>
<comment type="caution">
    <text evidence="14">The sequence shown here is derived from an EMBL/GenBank/DDBJ whole genome shotgun (WGS) entry which is preliminary data.</text>
</comment>
<keyword evidence="3 11" id="KW-0894">Sodium channel</keyword>
<comment type="subcellular location">
    <subcellularLocation>
        <location evidence="1">Membrane</location>
        <topology evidence="1">Multi-pass membrane protein</topology>
    </subcellularLocation>
</comment>
<reference evidence="14 15" key="1">
    <citation type="submission" date="2017-06" db="EMBL/GenBank/DDBJ databases">
        <title>A platform for efficient transgenesis in Macrostomum lignano, a flatworm model organism for stem cell research.</title>
        <authorList>
            <person name="Berezikov E."/>
        </authorList>
    </citation>
    <scope>NUCLEOTIDE SEQUENCE [LARGE SCALE GENOMIC DNA]</scope>
    <source>
        <strain evidence="14">DV1</strain>
        <tissue evidence="14">Whole organism</tissue>
    </source>
</reference>
<feature type="transmembrane region" description="Helical" evidence="13">
    <location>
        <begin position="534"/>
        <end position="560"/>
    </location>
</feature>
<evidence type="ECO:0000256" key="11">
    <source>
        <dbReference type="RuleBase" id="RU000679"/>
    </source>
</evidence>
<dbReference type="EMBL" id="NIVC01001104">
    <property type="protein sequence ID" value="PAA72209.1"/>
    <property type="molecule type" value="Genomic_DNA"/>
</dbReference>
<comment type="similarity">
    <text evidence="11">Belongs to the amiloride-sensitive sodium channel (TC 1.A.6) family.</text>
</comment>
<feature type="transmembrane region" description="Helical" evidence="13">
    <location>
        <begin position="58"/>
        <end position="78"/>
    </location>
</feature>
<gene>
    <name evidence="14" type="ORF">BOX15_Mlig028584g1</name>
</gene>
<dbReference type="Gene3D" id="2.60.470.10">
    <property type="entry name" value="Acid-sensing ion channels like domains"/>
    <property type="match status" value="1"/>
</dbReference>
<evidence type="ECO:0000313" key="15">
    <source>
        <dbReference type="Proteomes" id="UP000215902"/>
    </source>
</evidence>
<proteinExistence type="inferred from homology"/>
<evidence type="ECO:0000313" key="14">
    <source>
        <dbReference type="EMBL" id="PAA72209.1"/>
    </source>
</evidence>
<evidence type="ECO:0000256" key="5">
    <source>
        <dbReference type="ARBA" id="ARBA00022989"/>
    </source>
</evidence>
<evidence type="ECO:0000256" key="7">
    <source>
        <dbReference type="ARBA" id="ARBA00023065"/>
    </source>
</evidence>
<evidence type="ECO:0000256" key="2">
    <source>
        <dbReference type="ARBA" id="ARBA00022448"/>
    </source>
</evidence>
<evidence type="ECO:0000256" key="6">
    <source>
        <dbReference type="ARBA" id="ARBA00023053"/>
    </source>
</evidence>
<evidence type="ECO:0000256" key="1">
    <source>
        <dbReference type="ARBA" id="ARBA00004141"/>
    </source>
</evidence>
<dbReference type="Pfam" id="PF00858">
    <property type="entry name" value="ASC"/>
    <property type="match status" value="1"/>
</dbReference>
<dbReference type="PANTHER" id="PTHR11690:SF248">
    <property type="entry name" value="PICKPOCKET 17, ISOFORM A"/>
    <property type="match status" value="1"/>
</dbReference>